<dbReference type="InterPro" id="IPR005046">
    <property type="entry name" value="DUF285"/>
</dbReference>
<feature type="compositionally biased region" description="Polar residues" evidence="1">
    <location>
        <begin position="258"/>
        <end position="282"/>
    </location>
</feature>
<dbReference type="InterPro" id="IPR011889">
    <property type="entry name" value="Liste_lipo_26"/>
</dbReference>
<proteinExistence type="predicted"/>
<keyword evidence="2" id="KW-1133">Transmembrane helix</keyword>
<evidence type="ECO:0000313" key="4">
    <source>
        <dbReference type="Proteomes" id="UP000033624"/>
    </source>
</evidence>
<accession>A0AAE2EJ19</accession>
<dbReference type="KEGG" id="mmyi:mycmycITA_00951"/>
<evidence type="ECO:0000256" key="1">
    <source>
        <dbReference type="SAM" id="MobiDB-lite"/>
    </source>
</evidence>
<reference evidence="3 4" key="1">
    <citation type="submission" date="2015-02" db="EMBL/GenBank/DDBJ databases">
        <title>Mycoplasma mycoides subsp. mycoides strain:B237 Genome sequencing.</title>
        <authorList>
            <person name="Fischer A."/>
            <person name="Santana-Cruz I."/>
            <person name="Schieck E."/>
            <person name="Gourle H."/>
            <person name="Lambert M."/>
            <person name="Nadendla S."/>
            <person name="Miller R.A."/>
            <person name="Weber J."/>
            <person name="Bongcam-Rudloff E."/>
            <person name="Vashee S."/>
            <person name="Frey J."/>
            <person name="Jores J."/>
        </authorList>
    </citation>
    <scope>NUCLEOTIDE SEQUENCE [LARGE SCALE GENOMIC DNA]</scope>
    <source>
        <strain evidence="3 4">B237</strain>
    </source>
</reference>
<dbReference type="OMA" id="EITEIGY"/>
<dbReference type="EMBL" id="LAEW01000001">
    <property type="protein sequence ID" value="KJQ46355.1"/>
    <property type="molecule type" value="Genomic_DNA"/>
</dbReference>
<dbReference type="AlphaFoldDB" id="A0AAE2EJ19"/>
<comment type="caution">
    <text evidence="3">The sequence shown here is derived from an EMBL/GenBank/DDBJ whole genome shotgun (WGS) entry which is preliminary data.</text>
</comment>
<evidence type="ECO:0008006" key="5">
    <source>
        <dbReference type="Google" id="ProtNLM"/>
    </source>
</evidence>
<keyword evidence="2" id="KW-0812">Transmembrane</keyword>
<evidence type="ECO:0000313" key="3">
    <source>
        <dbReference type="EMBL" id="KJQ46355.1"/>
    </source>
</evidence>
<keyword evidence="2" id="KW-0472">Membrane</keyword>
<feature type="region of interest" description="Disordered" evidence="1">
    <location>
        <begin position="258"/>
        <end position="284"/>
    </location>
</feature>
<evidence type="ECO:0000256" key="2">
    <source>
        <dbReference type="SAM" id="Phobius"/>
    </source>
</evidence>
<protein>
    <recommendedName>
        <fullName evidence="5">BspA family leucine-rich repeat surface protein</fullName>
    </recommendedName>
</protein>
<dbReference type="Pfam" id="PF03382">
    <property type="entry name" value="DUF285"/>
    <property type="match status" value="1"/>
</dbReference>
<dbReference type="Proteomes" id="UP000033624">
    <property type="component" value="Unassembled WGS sequence"/>
</dbReference>
<gene>
    <name evidence="3" type="ORF">TS59_0991</name>
</gene>
<feature type="transmembrane region" description="Helical" evidence="2">
    <location>
        <begin position="7"/>
        <end position="25"/>
    </location>
</feature>
<feature type="transmembrane region" description="Helical" evidence="2">
    <location>
        <begin position="292"/>
        <end position="315"/>
    </location>
</feature>
<name>A0AAE2EJ19_MYCMY</name>
<organism evidence="3 4">
    <name type="scientific">Mycoplasma mycoides subsp. mycoides</name>
    <dbReference type="NCBI Taxonomy" id="2103"/>
    <lineage>
        <taxon>Bacteria</taxon>
        <taxon>Bacillati</taxon>
        <taxon>Mycoplasmatota</taxon>
        <taxon>Mollicutes</taxon>
        <taxon>Mycoplasmataceae</taxon>
        <taxon>Mycoplasma</taxon>
    </lineage>
</organism>
<dbReference type="NCBIfam" id="TIGR02167">
    <property type="entry name" value="Liste_lipo_26"/>
    <property type="match status" value="1"/>
</dbReference>
<sequence length="320" mass="36730">MKKILKLIPYSIITSLSIPLSFTFWKNQETISLFFQDTRKVNPNHEYNEDKTEIKKIGYYKHPNTNKVTIRPIPYYVKKVATELPTEIESLYRAFAYRYSHHDPITGFENWDTKNVKDMSYVFFENHIINTDLSAWKTDNVTNMTGMFKNATKFDNGGKSLSWTTNNVESMESMFDGAESFKQNLMSWNVEKVTKNKNFSRASGIFSDENKKPKWKNLKENDPVIKKEENITPKVIIHPTPTPKPKVTLPLAKIINRTNETKPTLKPNSGQELPKSNITTSKQENKKLSTPAIVGIVVGSQVVLTSLAAGIPYLIKRFKK</sequence>
<dbReference type="RefSeq" id="WP_011167052.1">
    <property type="nucleotide sequence ID" value="NZ_CP010267.1"/>
</dbReference>